<organism evidence="1 2">
    <name type="scientific">Reichenbachiella faecimaris</name>
    <dbReference type="NCBI Taxonomy" id="692418"/>
    <lineage>
        <taxon>Bacteria</taxon>
        <taxon>Pseudomonadati</taxon>
        <taxon>Bacteroidota</taxon>
        <taxon>Cytophagia</taxon>
        <taxon>Cytophagales</taxon>
        <taxon>Reichenbachiellaceae</taxon>
        <taxon>Reichenbachiella</taxon>
    </lineage>
</organism>
<dbReference type="STRING" id="692418.SAMN04488029_4036"/>
<dbReference type="RefSeq" id="WP_084374730.1">
    <property type="nucleotide sequence ID" value="NZ_FWYF01000005.1"/>
</dbReference>
<dbReference type="Proteomes" id="UP000192472">
    <property type="component" value="Unassembled WGS sequence"/>
</dbReference>
<dbReference type="OrthoDB" id="853687at2"/>
<evidence type="ECO:0000313" key="2">
    <source>
        <dbReference type="Proteomes" id="UP000192472"/>
    </source>
</evidence>
<reference evidence="1 2" key="1">
    <citation type="submission" date="2017-04" db="EMBL/GenBank/DDBJ databases">
        <authorList>
            <person name="Afonso C.L."/>
            <person name="Miller P.J."/>
            <person name="Scott M.A."/>
            <person name="Spackman E."/>
            <person name="Goraichik I."/>
            <person name="Dimitrov K.M."/>
            <person name="Suarez D.L."/>
            <person name="Swayne D.E."/>
        </authorList>
    </citation>
    <scope>NUCLEOTIDE SEQUENCE [LARGE SCALE GENOMIC DNA]</scope>
    <source>
        <strain evidence="1 2">DSM 26133</strain>
    </source>
</reference>
<dbReference type="EMBL" id="FWYF01000005">
    <property type="protein sequence ID" value="SMD39085.1"/>
    <property type="molecule type" value="Genomic_DNA"/>
</dbReference>
<keyword evidence="2" id="KW-1185">Reference proteome</keyword>
<gene>
    <name evidence="1" type="ORF">SAMN04488029_4036</name>
</gene>
<protein>
    <submittedName>
        <fullName evidence="1">Uncharacterized protein</fullName>
    </submittedName>
</protein>
<sequence>MSIALDNIRTNKKYVLTNYGEQFEFTVVEIKSDQEFLLKDLNTLEFYNMSELIGRGRGKDFSIWEK</sequence>
<accession>A0A1W2GQX8</accession>
<name>A0A1W2GQX8_REIFA</name>
<proteinExistence type="predicted"/>
<dbReference type="AlphaFoldDB" id="A0A1W2GQX8"/>
<evidence type="ECO:0000313" key="1">
    <source>
        <dbReference type="EMBL" id="SMD39085.1"/>
    </source>
</evidence>